<dbReference type="eggNOG" id="COG3146">
    <property type="taxonomic scope" value="Bacteria"/>
</dbReference>
<name>Q9PBU8_XYLFA</name>
<gene>
    <name evidence="1" type="ordered locus">XF_2037</name>
</gene>
<dbReference type="AlphaFoldDB" id="Q9PBU8"/>
<dbReference type="SUPFAM" id="SSF55729">
    <property type="entry name" value="Acyl-CoA N-acyltransferases (Nat)"/>
    <property type="match status" value="1"/>
</dbReference>
<dbReference type="InterPro" id="IPR016181">
    <property type="entry name" value="Acyl_CoA_acyltransferase"/>
</dbReference>
<dbReference type="PIR" id="G82608">
    <property type="entry name" value="G82608"/>
</dbReference>
<evidence type="ECO:0000313" key="2">
    <source>
        <dbReference type="Proteomes" id="UP000000812"/>
    </source>
</evidence>
<evidence type="ECO:0000313" key="1">
    <source>
        <dbReference type="EMBL" id="AAF84839.1"/>
    </source>
</evidence>
<dbReference type="HOGENOM" id="CLU_657130_0_0_6"/>
<proteinExistence type="predicted"/>
<dbReference type="Proteomes" id="UP000000812">
    <property type="component" value="Chromosome"/>
</dbReference>
<accession>Q9PBU8</accession>
<dbReference type="EMBL" id="AE003849">
    <property type="protein sequence ID" value="AAF84839.1"/>
    <property type="molecule type" value="Genomic_DNA"/>
</dbReference>
<dbReference type="STRING" id="160492.XF_2037"/>
<dbReference type="KEGG" id="xfa:XF_2037"/>
<sequence>MSMNQHRLFSESFMAATLQFDPVPLTLTEEEWDNWLPEGHLGLTCRFLRCVQQIDISDYSLTPHAVHEGNGNPVGIFASYQCTIDSADLGSLRLQNGARALRRFFPNLLRHRTLEIGNPAALGFPLRSPLPAGRSIHALASWTIEKACRERYAFVVIRDIESAAEPETVDALRAKGFFPFPLPPSYLISLPFTSFDEYLAALRTRYRGHYKNCMKNSAQLSVEILDQFDSLSGDLLHLWRNIYERSGKYHRVRLTQAFFSGASSLTESRILLLRRPDRSIAGFALLFMDGPMLRYSCTGFTREAAVGEGVYFRLLYEVVRYGIEHRCQAVNLGVTTPGPKMSVGGRPITLDAWVWHQSPVQRTLIRVLTQTLLRPQPPAIRNPFRDEQPTMRDPALCSHTFPTGTGPTAMCVPSDGKG</sequence>
<protein>
    <submittedName>
        <fullName evidence="1">Uncharacterized protein</fullName>
    </submittedName>
</protein>
<reference evidence="1 2" key="1">
    <citation type="journal article" date="2000" name="Nature">
        <title>The genome sequence of the plant pathogen Xylella fastidiosa.</title>
        <authorList>
            <person name="Simpson A.J."/>
            <person name="Reinach F.C."/>
            <person name="Arruda P."/>
            <person name="Abreu F.A."/>
            <person name="Acencio M."/>
            <person name="Alvarenga R."/>
            <person name="Alves L.M."/>
            <person name="Araya J.E."/>
            <person name="Baia G.S."/>
            <person name="Baptista C.S."/>
            <person name="Barros M.H."/>
            <person name="Bonaccorsi E.D."/>
            <person name="Bordin S."/>
            <person name="Bove J.M."/>
            <person name="Briones M.R."/>
            <person name="Bueno M.R."/>
            <person name="Camargo A.A."/>
            <person name="Camargo L.E."/>
            <person name="Carraro D.M."/>
            <person name="Carrer H."/>
            <person name="Colauto N.B."/>
            <person name="Colombo C."/>
            <person name="Costa F.F."/>
            <person name="Costa M.C."/>
            <person name="Costa-Neto C.M."/>
            <person name="Coutinho L.L."/>
            <person name="Cristofani M."/>
            <person name="Dias-Neto E."/>
            <person name="Docena C."/>
            <person name="El-Dorry H."/>
            <person name="Facincani A.P."/>
            <person name="Ferreira A.J."/>
            <person name="Ferreira V.C."/>
            <person name="Ferro J.A."/>
            <person name="Fraga J.S."/>
            <person name="Franca S.C."/>
            <person name="Franco M.C."/>
            <person name="Frohme M."/>
            <person name="Furlan L.R."/>
            <person name="Garnier M."/>
            <person name="Goldman G.H."/>
            <person name="Goldman M.H."/>
            <person name="Gomes S.L."/>
            <person name="Gruber A."/>
            <person name="Ho P.L."/>
            <person name="Hoheisel J.D."/>
            <person name="Junqueira M.L."/>
            <person name="Kemper E.L."/>
            <person name="Kitajima J.P."/>
            <person name="Krieger J.E."/>
            <person name="Kuramae E.E."/>
            <person name="Laigret F."/>
            <person name="Lambais M.R."/>
            <person name="Leite L.C."/>
            <person name="Lemos E.G."/>
            <person name="Lemos M.V."/>
            <person name="Lopes S.A."/>
            <person name="Lopes C.R."/>
            <person name="Machado J.A."/>
            <person name="Machado M.A."/>
            <person name="Madeira A.M."/>
            <person name="Madeira H.M."/>
            <person name="Marino C.L."/>
            <person name="Marques M.V."/>
            <person name="Martins E.A."/>
            <person name="Martins E.M."/>
            <person name="Matsukuma A.Y."/>
            <person name="Menck C.F."/>
            <person name="Miracca E.C."/>
            <person name="Miyaki C.Y."/>
            <person name="Monteriro-Vitorello C.B."/>
            <person name="Moon D.H."/>
            <person name="Nagai M.A."/>
            <person name="Nascimento A.L."/>
            <person name="Netto L.E."/>
            <person name="Nhani A.Jr."/>
            <person name="Nobrega F.G."/>
            <person name="Nunes L.R."/>
            <person name="Oliveira M.A."/>
            <person name="de Oliveira M.C."/>
            <person name="de Oliveira R.C."/>
            <person name="Palmieri D.A."/>
            <person name="Paris A."/>
            <person name="Peixoto B.R."/>
            <person name="Pereira G.A."/>
            <person name="Pereira H.A.Jr."/>
            <person name="Pesquero J.B."/>
            <person name="Quaggio R.B."/>
            <person name="Roberto P.G."/>
            <person name="Rodrigues V."/>
            <person name="de M Rosa A.J."/>
            <person name="de Rosa V.E.Jr."/>
            <person name="de Sa R.G."/>
            <person name="Santelli R.V."/>
            <person name="Sawasaki H.E."/>
            <person name="da Silva A.C."/>
            <person name="da Silva A.M."/>
            <person name="da Silva F.R."/>
            <person name="da Silva W.A.Jr."/>
            <person name="da Silveira J.F."/>
            <person name="Silvestri M.L."/>
            <person name="Siqueira W.J."/>
            <person name="de Souza A.A."/>
            <person name="de Souza A.P."/>
            <person name="Terenzi M.F."/>
            <person name="Truffi D."/>
            <person name="Tsai S.M."/>
            <person name="Tsuhako M.H."/>
            <person name="Vallada H."/>
            <person name="Van Sluys M.A."/>
            <person name="Verjovski-Almeida S."/>
            <person name="Vettore A.L."/>
            <person name="Zago M.A."/>
            <person name="Zatz M."/>
            <person name="Meidanis J."/>
            <person name="Setubal J.C."/>
        </authorList>
    </citation>
    <scope>NUCLEOTIDE SEQUENCE [LARGE SCALE GENOMIC DNA]</scope>
    <source>
        <strain evidence="1 2">9a5c</strain>
    </source>
</reference>
<organism evidence="1 2">
    <name type="scientific">Xylella fastidiosa (strain 9a5c)</name>
    <dbReference type="NCBI Taxonomy" id="160492"/>
    <lineage>
        <taxon>Bacteria</taxon>
        <taxon>Pseudomonadati</taxon>
        <taxon>Pseudomonadota</taxon>
        <taxon>Gammaproteobacteria</taxon>
        <taxon>Lysobacterales</taxon>
        <taxon>Lysobacteraceae</taxon>
        <taxon>Xylella</taxon>
    </lineage>
</organism>